<dbReference type="AlphaFoldDB" id="A0A163MQ43"/>
<protein>
    <recommendedName>
        <fullName evidence="2">BLOC-1-related complex subunit 6 C-terminal helix domain-containing protein</fullName>
    </recommendedName>
</protein>
<dbReference type="OrthoDB" id="21270at2759"/>
<evidence type="ECO:0000313" key="3">
    <source>
        <dbReference type="EMBL" id="SAM07461.1"/>
    </source>
</evidence>
<dbReference type="STRING" id="4829.A0A163MQ43"/>
<organism evidence="3">
    <name type="scientific">Absidia glauca</name>
    <name type="common">Pin mould</name>
    <dbReference type="NCBI Taxonomy" id="4829"/>
    <lineage>
        <taxon>Eukaryota</taxon>
        <taxon>Fungi</taxon>
        <taxon>Fungi incertae sedis</taxon>
        <taxon>Mucoromycota</taxon>
        <taxon>Mucoromycotina</taxon>
        <taxon>Mucoromycetes</taxon>
        <taxon>Mucorales</taxon>
        <taxon>Cunninghamellaceae</taxon>
        <taxon>Absidia</taxon>
    </lineage>
</organism>
<dbReference type="OMA" id="HVYNLSV"/>
<evidence type="ECO:0000313" key="4">
    <source>
        <dbReference type="Proteomes" id="UP000078561"/>
    </source>
</evidence>
<evidence type="ECO:0000259" key="2">
    <source>
        <dbReference type="Pfam" id="PF10157"/>
    </source>
</evidence>
<feature type="domain" description="BLOC-1-related complex subunit 6 C-terminal helix" evidence="2">
    <location>
        <begin position="38"/>
        <end position="120"/>
    </location>
</feature>
<evidence type="ECO:0000256" key="1">
    <source>
        <dbReference type="SAM" id="MobiDB-lite"/>
    </source>
</evidence>
<dbReference type="Pfam" id="PF10157">
    <property type="entry name" value="BORCS6"/>
    <property type="match status" value="1"/>
</dbReference>
<feature type="region of interest" description="Disordered" evidence="1">
    <location>
        <begin position="1"/>
        <end position="32"/>
    </location>
</feature>
<reference evidence="3" key="1">
    <citation type="submission" date="2016-04" db="EMBL/GenBank/DDBJ databases">
        <authorList>
            <person name="Evans L.H."/>
            <person name="Alamgir A."/>
            <person name="Owens N."/>
            <person name="Weber N.D."/>
            <person name="Virtaneva K."/>
            <person name="Barbian K."/>
            <person name="Babar A."/>
            <person name="Rosenke K."/>
        </authorList>
    </citation>
    <scope>NUCLEOTIDE SEQUENCE [LARGE SCALE GENOMIC DNA]</scope>
    <source>
        <strain evidence="3">CBS 101.48</strain>
    </source>
</reference>
<feature type="compositionally biased region" description="Low complexity" evidence="1">
    <location>
        <begin position="13"/>
        <end position="31"/>
    </location>
</feature>
<name>A0A163MQ43_ABSGL</name>
<dbReference type="EMBL" id="LT554760">
    <property type="protein sequence ID" value="SAM07461.1"/>
    <property type="molecule type" value="Genomic_DNA"/>
</dbReference>
<dbReference type="Proteomes" id="UP000078561">
    <property type="component" value="Unassembled WGS sequence"/>
</dbReference>
<sequence>MNSTQPPNEEVDPTSSTPPSSSDTAPASSTSIPIDITIFQTLEARATELSQQLAEAMSEGTVEAGQVYHSAVEALTTELAACTQNTVQLITQCDELDKDLGQIQILSKQIKQVDKGLARLLQSLS</sequence>
<proteinExistence type="predicted"/>
<accession>A0A163MQ43</accession>
<keyword evidence="4" id="KW-1185">Reference proteome</keyword>
<dbReference type="InParanoid" id="A0A163MQ43"/>
<gene>
    <name evidence="3" type="primary">ABSGL_13104.1 scaffold 13659</name>
</gene>
<dbReference type="InterPro" id="IPR046465">
    <property type="entry name" value="BORCS6_C"/>
</dbReference>